<feature type="compositionally biased region" description="Basic residues" evidence="1">
    <location>
        <begin position="79"/>
        <end position="89"/>
    </location>
</feature>
<feature type="region of interest" description="Disordered" evidence="1">
    <location>
        <begin position="1"/>
        <end position="325"/>
    </location>
</feature>
<dbReference type="AlphaFoldDB" id="A0A2H3AWY2"/>
<evidence type="ECO:0000256" key="1">
    <source>
        <dbReference type="SAM" id="MobiDB-lite"/>
    </source>
</evidence>
<organism evidence="2 3">
    <name type="scientific">Armillaria solidipes</name>
    <dbReference type="NCBI Taxonomy" id="1076256"/>
    <lineage>
        <taxon>Eukaryota</taxon>
        <taxon>Fungi</taxon>
        <taxon>Dikarya</taxon>
        <taxon>Basidiomycota</taxon>
        <taxon>Agaricomycotina</taxon>
        <taxon>Agaricomycetes</taxon>
        <taxon>Agaricomycetidae</taxon>
        <taxon>Agaricales</taxon>
        <taxon>Marasmiineae</taxon>
        <taxon>Physalacriaceae</taxon>
        <taxon>Armillaria</taxon>
    </lineage>
</organism>
<feature type="compositionally biased region" description="Basic and acidic residues" evidence="1">
    <location>
        <begin position="255"/>
        <end position="291"/>
    </location>
</feature>
<accession>A0A2H3AWY2</accession>
<sequence length="325" mass="36758">MKQNPPPYQKTEQPKAPETSPNGQPRKTRQSRQRTSDRRKKDNETQKKQGTEKKEEPYDIGKQNNTATPEFTTTQNSNKPRHAKRKSPRSRQQPNKTDPSPKPPPQTTNHKPTGESQPKDKNTERPGQPQPSHLKKPLANAESKSSKTQHHQGTSAGEPMGLKRYPGIPKGGQTPHAYGTKEKTREDQEGETTKAPQQTGRPPQHKEGTQRDKANAHDQDSDQNRTANKKRQQPHKHTTEHRARPPAHAPNRTTETTRKQIREPDDPTHTPRERHDRSAQQTLPERKETGKTHIGSHRAPTSPRDHKAYSSIKTLAAKKPEDNGT</sequence>
<evidence type="ECO:0000313" key="3">
    <source>
        <dbReference type="Proteomes" id="UP000218334"/>
    </source>
</evidence>
<gene>
    <name evidence="2" type="ORF">ARMSODRAFT_983966</name>
</gene>
<dbReference type="Proteomes" id="UP000218334">
    <property type="component" value="Unassembled WGS sequence"/>
</dbReference>
<protein>
    <submittedName>
        <fullName evidence="2">Uncharacterized protein</fullName>
    </submittedName>
</protein>
<name>A0A2H3AWY2_9AGAR</name>
<dbReference type="EMBL" id="KZ293556">
    <property type="protein sequence ID" value="PBK58298.1"/>
    <property type="molecule type" value="Genomic_DNA"/>
</dbReference>
<evidence type="ECO:0000313" key="2">
    <source>
        <dbReference type="EMBL" id="PBK58298.1"/>
    </source>
</evidence>
<feature type="compositionally biased region" description="Basic and acidic residues" evidence="1">
    <location>
        <begin position="204"/>
        <end position="223"/>
    </location>
</feature>
<feature type="compositionally biased region" description="Polar residues" evidence="1">
    <location>
        <begin position="62"/>
        <end position="78"/>
    </location>
</feature>
<keyword evidence="3" id="KW-1185">Reference proteome</keyword>
<proteinExistence type="predicted"/>
<reference evidence="3" key="1">
    <citation type="journal article" date="2017" name="Nat. Ecol. Evol.">
        <title>Genome expansion and lineage-specific genetic innovations in the forest pathogenic fungi Armillaria.</title>
        <authorList>
            <person name="Sipos G."/>
            <person name="Prasanna A.N."/>
            <person name="Walter M.C."/>
            <person name="O'Connor E."/>
            <person name="Balint B."/>
            <person name="Krizsan K."/>
            <person name="Kiss B."/>
            <person name="Hess J."/>
            <person name="Varga T."/>
            <person name="Slot J."/>
            <person name="Riley R."/>
            <person name="Boka B."/>
            <person name="Rigling D."/>
            <person name="Barry K."/>
            <person name="Lee J."/>
            <person name="Mihaltcheva S."/>
            <person name="LaButti K."/>
            <person name="Lipzen A."/>
            <person name="Waldron R."/>
            <person name="Moloney N.M."/>
            <person name="Sperisen C."/>
            <person name="Kredics L."/>
            <person name="Vagvoelgyi C."/>
            <person name="Patrignani A."/>
            <person name="Fitzpatrick D."/>
            <person name="Nagy I."/>
            <person name="Doyle S."/>
            <person name="Anderson J.B."/>
            <person name="Grigoriev I.V."/>
            <person name="Gueldener U."/>
            <person name="Muensterkoetter M."/>
            <person name="Nagy L.G."/>
        </authorList>
    </citation>
    <scope>NUCLEOTIDE SEQUENCE [LARGE SCALE GENOMIC DNA]</scope>
    <source>
        <strain evidence="3">28-4</strain>
    </source>
</reference>
<feature type="compositionally biased region" description="Basic residues" evidence="1">
    <location>
        <begin position="227"/>
        <end position="239"/>
    </location>
</feature>
<feature type="compositionally biased region" description="Basic and acidic residues" evidence="1">
    <location>
        <begin position="34"/>
        <end position="59"/>
    </location>
</feature>